<evidence type="ECO:0000256" key="1">
    <source>
        <dbReference type="ARBA" id="ARBA00000213"/>
    </source>
</evidence>
<name>A0AAN8S1Z2_POLSC</name>
<keyword evidence="7" id="KW-0862">Zinc</keyword>
<keyword evidence="10 13" id="KW-0413">Isomerase</keyword>
<evidence type="ECO:0000313" key="19">
    <source>
        <dbReference type="Proteomes" id="UP001372834"/>
    </source>
</evidence>
<keyword evidence="9 13" id="KW-0238">DNA-binding</keyword>
<feature type="domain" description="Toprim" evidence="15">
    <location>
        <begin position="34"/>
        <end position="178"/>
    </location>
</feature>
<dbReference type="PANTHER" id="PTHR11390">
    <property type="entry name" value="PROKARYOTIC DNA TOPOISOMERASE"/>
    <property type="match status" value="1"/>
</dbReference>
<dbReference type="InterPro" id="IPR013825">
    <property type="entry name" value="Topo_IA_cen_sub2"/>
</dbReference>
<protein>
    <recommendedName>
        <fullName evidence="3 13">DNA topoisomerase</fullName>
        <ecNumber evidence="3 13">5.6.2.1</ecNumber>
    </recommendedName>
</protein>
<dbReference type="Proteomes" id="UP001372834">
    <property type="component" value="Unassembled WGS sequence"/>
</dbReference>
<dbReference type="GO" id="GO:0006281">
    <property type="term" value="P:DNA repair"/>
    <property type="evidence" value="ECO:0007669"/>
    <property type="project" value="TreeGrafter"/>
</dbReference>
<dbReference type="InterPro" id="IPR013826">
    <property type="entry name" value="Topo_IA_cen_sub3"/>
</dbReference>
<dbReference type="SUPFAM" id="SSF56712">
    <property type="entry name" value="Prokaryotic type I DNA topoisomerase"/>
    <property type="match status" value="1"/>
</dbReference>
<evidence type="ECO:0000256" key="3">
    <source>
        <dbReference type="ARBA" id="ARBA00012891"/>
    </source>
</evidence>
<dbReference type="PROSITE" id="PS00396">
    <property type="entry name" value="TOPO_IA_1"/>
    <property type="match status" value="1"/>
</dbReference>
<dbReference type="SMART" id="SM00436">
    <property type="entry name" value="TOP1Bc"/>
    <property type="match status" value="1"/>
</dbReference>
<evidence type="ECO:0000256" key="11">
    <source>
        <dbReference type="ARBA" id="ARBA00056363"/>
    </source>
</evidence>
<dbReference type="Gene3D" id="3.40.50.140">
    <property type="match status" value="1"/>
</dbReference>
<sequence length="917" mass="103840">MFCTILRASKHLCRVPKTETLYLFCKFTSQENMKILNVAEKNDAAKNIAAFLSGGRAFKRNGLSPYNKIYEFECEVFNQNHKMVMTSVSGHLLTMDFIGQHRNWNAVNPLSLFEAPVKKGCPASSQAVMKNIQKEVVSCNALIIWTDCDREGENIGYEVIDVCKEVKPTIRVYRAKFSEITKVSIQRAIKNLGEPNPHLNDAVNVRMELDLRIGAAFTRFQCINLRKAFPDALKDSLVSYGSCQFPTLGFVVERFKAISEFVTETFWKINVQHTIDDLTVGFNWKRVHLFDKLACEVLYDKCLECKTARVDKVESKPKSKWKPKPLDTVELEKIASRKLKINAKEALRVAEKLYTQGLISYPRTETNIFPKELNLVPLVEMQVGDSNWGEFAQRVLRDGPRPSQGNKSDQAHPPIHPIKYTNSLTGNEKRIYEFVVRHFLACLSKNAEGLETVVDISIAEEMFTAKGLMVTAKNYLEVYPYDKWSDKEIHLYRVGDTFTPDISLNEGATNPPDLLTEADLINLMEKHGIGTDATHAEHIETIKSRLYVGIQNEKYFVPRTLGMGLVEAYINMGYEMANPKLRADLEADLKKICENQKSPREVLRTHINNYREVFEGVQRQVSRLAETIQTYIQVEALPVEPTTAEDNTIDTVMTCPSCGAPMLLKEKKNNTGYYIGCSTYPHCRQAIWFPSMVTRVEVMDETCPTCRPQSRLLKFNFDRGSCYLPNDYISCLSGCDQNLLGVLNCNRKPQNNTQLASHQRSDHSLPLREVNDSGFSSFNSRAGSSGQEKFASNSSSALVNSSVPLCNCNISAIELTVKKKGPNCGRIFYKCSGRNNQCNFFEWKNPEDGTRGAKRKSGRTNRTQVEVEDENDIRCYCAVHGRRLVVSKEGPNKGREFFACGKSATDSDKCNFFKWAT</sequence>
<dbReference type="Gene3D" id="2.70.20.10">
    <property type="entry name" value="Topoisomerase I, domain 3"/>
    <property type="match status" value="1"/>
</dbReference>
<evidence type="ECO:0000259" key="15">
    <source>
        <dbReference type="PROSITE" id="PS50880"/>
    </source>
</evidence>
<dbReference type="InterPro" id="IPR000380">
    <property type="entry name" value="Topo_IA"/>
</dbReference>
<dbReference type="InterPro" id="IPR034144">
    <property type="entry name" value="TOPRIM_TopoIII"/>
</dbReference>
<feature type="domain" description="Topo IA-type catalytic" evidence="17">
    <location>
        <begin position="196"/>
        <end position="614"/>
    </location>
</feature>
<feature type="domain" description="GRF-type" evidence="16">
    <location>
        <begin position="875"/>
        <end position="917"/>
    </location>
</feature>
<evidence type="ECO:0000256" key="12">
    <source>
        <dbReference type="PROSITE-ProRule" id="PRU01343"/>
    </source>
</evidence>
<dbReference type="Gene3D" id="1.10.460.10">
    <property type="entry name" value="Topoisomerase I, domain 2"/>
    <property type="match status" value="1"/>
</dbReference>
<comment type="caution">
    <text evidence="18">The sequence shown here is derived from an EMBL/GenBank/DDBJ whole genome shotgun (WGS) entry which is preliminary data.</text>
</comment>
<dbReference type="PROSITE" id="PS52039">
    <property type="entry name" value="TOPO_IA_2"/>
    <property type="match status" value="1"/>
</dbReference>
<dbReference type="Pfam" id="PF06839">
    <property type="entry name" value="Zn_ribbon_GRF"/>
    <property type="match status" value="2"/>
</dbReference>
<dbReference type="FunFam" id="1.10.290.10:FF:000001">
    <property type="entry name" value="DNA topoisomerase"/>
    <property type="match status" value="1"/>
</dbReference>
<comment type="function">
    <text evidence="13">Introduces a single-strand break via transesterification at a target site in duplex DNA. Releases the supercoiling and torsional tension of DNA introduced during the DNA replication and transcription by transiently cleaving and rejoining one strand of the DNA duplex. The scissile phosphodiester is attacked by the catalytic tyrosine of the enzyme, resulting in the formation of a DNA-(5'-phosphotyrosyl)-enzyme intermediate and the expulsion of a 3'-OH DNA strand.</text>
</comment>
<dbReference type="GO" id="GO:0031422">
    <property type="term" value="C:RecQ family helicase-topoisomerase III complex"/>
    <property type="evidence" value="ECO:0007669"/>
    <property type="project" value="TreeGrafter"/>
</dbReference>
<evidence type="ECO:0000256" key="7">
    <source>
        <dbReference type="ARBA" id="ARBA00022833"/>
    </source>
</evidence>
<evidence type="ECO:0000256" key="5">
    <source>
        <dbReference type="ARBA" id="ARBA00022737"/>
    </source>
</evidence>
<dbReference type="InterPro" id="IPR023406">
    <property type="entry name" value="Topo_IA_AS"/>
</dbReference>
<comment type="catalytic activity">
    <reaction evidence="1 13">
        <text>ATP-independent breakage of single-stranded DNA, followed by passage and rejoining.</text>
        <dbReference type="EC" id="5.6.2.1"/>
    </reaction>
</comment>
<keyword evidence="8 13" id="KW-0799">Topoisomerase</keyword>
<dbReference type="CDD" id="cd00186">
    <property type="entry name" value="TOP1Ac"/>
    <property type="match status" value="1"/>
</dbReference>
<dbReference type="Pfam" id="PF01396">
    <property type="entry name" value="Zn_ribbon_Top1"/>
    <property type="match status" value="1"/>
</dbReference>
<dbReference type="InterPro" id="IPR003601">
    <property type="entry name" value="Topo_IA_2"/>
</dbReference>
<reference evidence="18 19" key="1">
    <citation type="submission" date="2023-10" db="EMBL/GenBank/DDBJ databases">
        <title>Genomes of two closely related lineages of the louse Polyplax serrata with different host specificities.</title>
        <authorList>
            <person name="Martinu J."/>
            <person name="Tarabai H."/>
            <person name="Stefka J."/>
            <person name="Hypsa V."/>
        </authorList>
    </citation>
    <scope>NUCLEOTIDE SEQUENCE [LARGE SCALE GENOMIC DNA]</scope>
    <source>
        <strain evidence="18">HR10_N</strain>
    </source>
</reference>
<dbReference type="GO" id="GO:0006310">
    <property type="term" value="P:DNA recombination"/>
    <property type="evidence" value="ECO:0007669"/>
    <property type="project" value="TreeGrafter"/>
</dbReference>
<dbReference type="GO" id="GO:0008270">
    <property type="term" value="F:zinc ion binding"/>
    <property type="evidence" value="ECO:0007669"/>
    <property type="project" value="UniProtKB-KW"/>
</dbReference>
<dbReference type="FunFam" id="3.40.50.140:FF:000003">
    <property type="entry name" value="DNA topoisomerase"/>
    <property type="match status" value="1"/>
</dbReference>
<evidence type="ECO:0000256" key="6">
    <source>
        <dbReference type="ARBA" id="ARBA00022771"/>
    </source>
</evidence>
<evidence type="ECO:0000313" key="18">
    <source>
        <dbReference type="EMBL" id="KAK6639513.1"/>
    </source>
</evidence>
<evidence type="ECO:0000259" key="16">
    <source>
        <dbReference type="PROSITE" id="PS51999"/>
    </source>
</evidence>
<feature type="domain" description="GRF-type" evidence="16">
    <location>
        <begin position="806"/>
        <end position="847"/>
    </location>
</feature>
<feature type="region of interest" description="Disordered" evidence="14">
    <location>
        <begin position="397"/>
        <end position="419"/>
    </location>
</feature>
<accession>A0AAN8S1Z2</accession>
<dbReference type="PROSITE" id="PS51999">
    <property type="entry name" value="ZF_GRF"/>
    <property type="match status" value="2"/>
</dbReference>
<dbReference type="PROSITE" id="PS50880">
    <property type="entry name" value="TOPRIM"/>
    <property type="match status" value="1"/>
</dbReference>
<dbReference type="Gene3D" id="1.10.290.10">
    <property type="entry name" value="Topoisomerase I, domain 4"/>
    <property type="match status" value="1"/>
</dbReference>
<evidence type="ECO:0000256" key="9">
    <source>
        <dbReference type="ARBA" id="ARBA00023125"/>
    </source>
</evidence>
<comment type="function">
    <text evidence="11">Releases the supercoiling and torsional tension of DNA introduced during the DNA replication and transcription by transiently cleaving and rejoining one strand of the DNA duplex. Introduces a single-strand break via transesterification at a target site in duplex DNA. The scissile phosphodiester is attacked by the catalytic tyrosine of the enzyme, resulting in the formation of a DNA-(5'-phosphotyrosyl)-enzyme intermediate and the expulsion of a 3'-OH DNA strand. The free DNA strand than undergoes passage around the unbroken strand thus removing DNA supercoils. Finally, in the religation step, the DNA 3'-OH attacks the covalent intermediate to expel the active-site tyrosine and restore the DNA phosphodiester backbone. Weakly relaxes negative supercoils and displays a distinct preference for binding single-stranded DNA.</text>
</comment>
<keyword evidence="6 12" id="KW-0863">Zinc-finger</keyword>
<dbReference type="InterPro" id="IPR010666">
    <property type="entry name" value="Znf_GRF"/>
</dbReference>
<dbReference type="InterPro" id="IPR023405">
    <property type="entry name" value="Topo_IA_core_domain"/>
</dbReference>
<dbReference type="CDD" id="cd03362">
    <property type="entry name" value="TOPRIM_TopoIA_TopoIII"/>
    <property type="match status" value="1"/>
</dbReference>
<dbReference type="Pfam" id="PF01751">
    <property type="entry name" value="Toprim"/>
    <property type="match status" value="1"/>
</dbReference>
<dbReference type="FunFam" id="1.10.460.10:FF:000003">
    <property type="entry name" value="DNA topoisomerase"/>
    <property type="match status" value="1"/>
</dbReference>
<keyword evidence="4" id="KW-0479">Metal-binding</keyword>
<dbReference type="PANTHER" id="PTHR11390:SF21">
    <property type="entry name" value="DNA TOPOISOMERASE 3-ALPHA"/>
    <property type="match status" value="1"/>
</dbReference>
<dbReference type="EMBL" id="JAWJWE010000003">
    <property type="protein sequence ID" value="KAK6639513.1"/>
    <property type="molecule type" value="Genomic_DNA"/>
</dbReference>
<evidence type="ECO:0000256" key="13">
    <source>
        <dbReference type="RuleBase" id="RU362092"/>
    </source>
</evidence>
<dbReference type="InterPro" id="IPR013498">
    <property type="entry name" value="Topo_IA_Znf"/>
</dbReference>
<dbReference type="Gene3D" id="3.30.65.10">
    <property type="entry name" value="Bacterial Topoisomerase I, domain 1"/>
    <property type="match status" value="1"/>
</dbReference>
<gene>
    <name evidence="18" type="ORF">RUM43_007786</name>
</gene>
<evidence type="ECO:0000259" key="17">
    <source>
        <dbReference type="PROSITE" id="PS52039"/>
    </source>
</evidence>
<keyword evidence="5" id="KW-0677">Repeat</keyword>
<dbReference type="AlphaFoldDB" id="A0AAN8S1Z2"/>
<dbReference type="GO" id="GO:0005634">
    <property type="term" value="C:nucleus"/>
    <property type="evidence" value="ECO:0007669"/>
    <property type="project" value="TreeGrafter"/>
</dbReference>
<dbReference type="EC" id="5.6.2.1" evidence="3 13"/>
<dbReference type="InterPro" id="IPR013824">
    <property type="entry name" value="Topo_IA_cen_sub1"/>
</dbReference>
<dbReference type="GO" id="GO:0006265">
    <property type="term" value="P:DNA topological change"/>
    <property type="evidence" value="ECO:0007669"/>
    <property type="project" value="InterPro"/>
</dbReference>
<evidence type="ECO:0000256" key="10">
    <source>
        <dbReference type="ARBA" id="ARBA00023235"/>
    </source>
</evidence>
<evidence type="ECO:0000256" key="8">
    <source>
        <dbReference type="ARBA" id="ARBA00023029"/>
    </source>
</evidence>
<comment type="similarity">
    <text evidence="2 13">Belongs to the type IA topoisomerase family.</text>
</comment>
<evidence type="ECO:0000256" key="14">
    <source>
        <dbReference type="SAM" id="MobiDB-lite"/>
    </source>
</evidence>
<evidence type="ECO:0000256" key="2">
    <source>
        <dbReference type="ARBA" id="ARBA00009446"/>
    </source>
</evidence>
<organism evidence="18 19">
    <name type="scientific">Polyplax serrata</name>
    <name type="common">Common mouse louse</name>
    <dbReference type="NCBI Taxonomy" id="468196"/>
    <lineage>
        <taxon>Eukaryota</taxon>
        <taxon>Metazoa</taxon>
        <taxon>Ecdysozoa</taxon>
        <taxon>Arthropoda</taxon>
        <taxon>Hexapoda</taxon>
        <taxon>Insecta</taxon>
        <taxon>Pterygota</taxon>
        <taxon>Neoptera</taxon>
        <taxon>Paraneoptera</taxon>
        <taxon>Psocodea</taxon>
        <taxon>Troctomorpha</taxon>
        <taxon>Phthiraptera</taxon>
        <taxon>Anoplura</taxon>
        <taxon>Polyplacidae</taxon>
        <taxon>Polyplax</taxon>
    </lineage>
</organism>
<dbReference type="GO" id="GO:0003677">
    <property type="term" value="F:DNA binding"/>
    <property type="evidence" value="ECO:0007669"/>
    <property type="project" value="UniProtKB-KW"/>
</dbReference>
<dbReference type="PRINTS" id="PR00417">
    <property type="entry name" value="PRTPISMRASEI"/>
</dbReference>
<evidence type="ECO:0000256" key="4">
    <source>
        <dbReference type="ARBA" id="ARBA00022723"/>
    </source>
</evidence>
<dbReference type="SMART" id="SM00493">
    <property type="entry name" value="TOPRIM"/>
    <property type="match status" value="1"/>
</dbReference>
<dbReference type="InterPro" id="IPR013497">
    <property type="entry name" value="Topo_IA_cen"/>
</dbReference>
<dbReference type="SMART" id="SM00437">
    <property type="entry name" value="TOP1Ac"/>
    <property type="match status" value="1"/>
</dbReference>
<dbReference type="GO" id="GO:0003917">
    <property type="term" value="F:DNA topoisomerase type I (single strand cut, ATP-independent) activity"/>
    <property type="evidence" value="ECO:0007669"/>
    <property type="project" value="UniProtKB-EC"/>
</dbReference>
<proteinExistence type="inferred from homology"/>
<dbReference type="InterPro" id="IPR003602">
    <property type="entry name" value="Topo_IA_DNA-bd_dom"/>
</dbReference>
<dbReference type="InterPro" id="IPR006171">
    <property type="entry name" value="TOPRIM_dom"/>
</dbReference>
<dbReference type="Pfam" id="PF01131">
    <property type="entry name" value="Topoisom_bac"/>
    <property type="match status" value="1"/>
</dbReference>
<dbReference type="SUPFAM" id="SSF57783">
    <property type="entry name" value="Zinc beta-ribbon"/>
    <property type="match status" value="1"/>
</dbReference>